<comment type="caution">
    <text evidence="1">The sequence shown here is derived from an EMBL/GenBank/DDBJ whole genome shotgun (WGS) entry which is preliminary data.</text>
</comment>
<reference evidence="1 2" key="1">
    <citation type="submission" date="2019-03" db="EMBL/GenBank/DDBJ databases">
        <title>First draft genome of Liparis tanakae, snailfish: a comprehensive survey of snailfish specific genes.</title>
        <authorList>
            <person name="Kim W."/>
            <person name="Song I."/>
            <person name="Jeong J.-H."/>
            <person name="Kim D."/>
            <person name="Kim S."/>
            <person name="Ryu S."/>
            <person name="Song J.Y."/>
            <person name="Lee S.K."/>
        </authorList>
    </citation>
    <scope>NUCLEOTIDE SEQUENCE [LARGE SCALE GENOMIC DNA]</scope>
    <source>
        <tissue evidence="1">Muscle</tissue>
    </source>
</reference>
<keyword evidence="2" id="KW-1185">Reference proteome</keyword>
<accession>A0A4Z2DYU0</accession>
<evidence type="ECO:0000313" key="1">
    <source>
        <dbReference type="EMBL" id="TNN21599.1"/>
    </source>
</evidence>
<organism evidence="1 2">
    <name type="scientific">Liparis tanakae</name>
    <name type="common">Tanaka's snailfish</name>
    <dbReference type="NCBI Taxonomy" id="230148"/>
    <lineage>
        <taxon>Eukaryota</taxon>
        <taxon>Metazoa</taxon>
        <taxon>Chordata</taxon>
        <taxon>Craniata</taxon>
        <taxon>Vertebrata</taxon>
        <taxon>Euteleostomi</taxon>
        <taxon>Actinopterygii</taxon>
        <taxon>Neopterygii</taxon>
        <taxon>Teleostei</taxon>
        <taxon>Neoteleostei</taxon>
        <taxon>Acanthomorphata</taxon>
        <taxon>Eupercaria</taxon>
        <taxon>Perciformes</taxon>
        <taxon>Cottioidei</taxon>
        <taxon>Cottales</taxon>
        <taxon>Liparidae</taxon>
        <taxon>Liparis</taxon>
    </lineage>
</organism>
<proteinExistence type="predicted"/>
<gene>
    <name evidence="1" type="primary">KIF1A_1</name>
    <name evidence="1" type="ORF">EYF80_068289</name>
</gene>
<dbReference type="OrthoDB" id="3176171at2759"/>
<name>A0A4Z2DYU0_9TELE</name>
<dbReference type="AlphaFoldDB" id="A0A4Z2DYU0"/>
<dbReference type="Proteomes" id="UP000314294">
    <property type="component" value="Unassembled WGS sequence"/>
</dbReference>
<protein>
    <submittedName>
        <fullName evidence="1">Kinesin-like protein KIF1A</fullName>
    </submittedName>
</protein>
<dbReference type="EMBL" id="SRLO01026963">
    <property type="protein sequence ID" value="TNN21599.1"/>
    <property type="molecule type" value="Genomic_DNA"/>
</dbReference>
<sequence length="60" mass="7062">MCLPSSVVWTPRETELALWAFRKWRFYQFTSLRDLLWGNAIFLKEANAISVELKKKVGCL</sequence>
<evidence type="ECO:0000313" key="2">
    <source>
        <dbReference type="Proteomes" id="UP000314294"/>
    </source>
</evidence>